<evidence type="ECO:0000313" key="9">
    <source>
        <dbReference type="Proteomes" id="UP001597110"/>
    </source>
</evidence>
<dbReference type="PANTHER" id="PTHR33692">
    <property type="entry name" value="RIBOSOME MATURATION FACTOR RIMM"/>
    <property type="match status" value="1"/>
</dbReference>
<comment type="function">
    <text evidence="5">An accessory protein needed during the final step in the assembly of 30S ribosomal subunit, possibly for assembly of the head region. Essential for efficient processing of 16S rRNA. May be needed both before and after RbfA during the maturation of 16S rRNA. It has affinity for free ribosomal 30S subunits but not for 70S ribosomes.</text>
</comment>
<sequence>MTDPTRRILIGRIHGAFGVRGEVKLESMTEPQGNLVRYQPWILRDAAGREREVSGAKARPGGKGLIGTLPGIEDRDAAEALRGAELFVPRSALPPPKDGEFYWIDLEGLRVENLDGVDFGKAAFVFSNGANDVLVVRGDRERMIPWLRPDFVRELDFGAGRILVDWEADF</sequence>
<dbReference type="HAMAP" id="MF_00014">
    <property type="entry name" value="Ribosome_mat_RimM"/>
    <property type="match status" value="1"/>
</dbReference>
<dbReference type="Gene3D" id="2.40.30.60">
    <property type="entry name" value="RimM"/>
    <property type="match status" value="1"/>
</dbReference>
<accession>A0ABW2YGK3</accession>
<dbReference type="Proteomes" id="UP001597110">
    <property type="component" value="Unassembled WGS sequence"/>
</dbReference>
<comment type="domain">
    <text evidence="5">The PRC barrel domain binds ribosomal protein uS19.</text>
</comment>
<comment type="subcellular location">
    <subcellularLocation>
        <location evidence="5">Cytoplasm</location>
    </subcellularLocation>
</comment>
<keyword evidence="3 5" id="KW-0698">rRNA processing</keyword>
<dbReference type="SUPFAM" id="SSF50346">
    <property type="entry name" value="PRC-barrel domain"/>
    <property type="match status" value="1"/>
</dbReference>
<comment type="similarity">
    <text evidence="5">Belongs to the RimM family.</text>
</comment>
<comment type="subunit">
    <text evidence="5">Binds ribosomal protein uS19.</text>
</comment>
<dbReference type="RefSeq" id="WP_386826537.1">
    <property type="nucleotide sequence ID" value="NZ_JBHTIF010000007.1"/>
</dbReference>
<reference evidence="9" key="1">
    <citation type="journal article" date="2019" name="Int. J. Syst. Evol. Microbiol.">
        <title>The Global Catalogue of Microorganisms (GCM) 10K type strain sequencing project: providing services to taxonomists for standard genome sequencing and annotation.</title>
        <authorList>
            <consortium name="The Broad Institute Genomics Platform"/>
            <consortium name="The Broad Institute Genome Sequencing Center for Infectious Disease"/>
            <person name="Wu L."/>
            <person name="Ma J."/>
        </authorList>
    </citation>
    <scope>NUCLEOTIDE SEQUENCE [LARGE SCALE GENOMIC DNA]</scope>
    <source>
        <strain evidence="9">CCUG 55585</strain>
    </source>
</reference>
<dbReference type="Pfam" id="PF24986">
    <property type="entry name" value="PRC_RimM"/>
    <property type="match status" value="1"/>
</dbReference>
<evidence type="ECO:0000259" key="7">
    <source>
        <dbReference type="Pfam" id="PF24986"/>
    </source>
</evidence>
<dbReference type="SUPFAM" id="SSF50447">
    <property type="entry name" value="Translation proteins"/>
    <property type="match status" value="1"/>
</dbReference>
<dbReference type="InterPro" id="IPR002676">
    <property type="entry name" value="RimM_N"/>
</dbReference>
<evidence type="ECO:0000259" key="6">
    <source>
        <dbReference type="Pfam" id="PF01782"/>
    </source>
</evidence>
<evidence type="ECO:0000256" key="1">
    <source>
        <dbReference type="ARBA" id="ARBA00022490"/>
    </source>
</evidence>
<organism evidence="8 9">
    <name type="scientific">Lysobacter brunescens</name>
    <dbReference type="NCBI Taxonomy" id="262323"/>
    <lineage>
        <taxon>Bacteria</taxon>
        <taxon>Pseudomonadati</taxon>
        <taxon>Pseudomonadota</taxon>
        <taxon>Gammaproteobacteria</taxon>
        <taxon>Lysobacterales</taxon>
        <taxon>Lysobacteraceae</taxon>
        <taxon>Lysobacter</taxon>
    </lineage>
</organism>
<evidence type="ECO:0000313" key="8">
    <source>
        <dbReference type="EMBL" id="MFD0727667.1"/>
    </source>
</evidence>
<keyword evidence="1 5" id="KW-0963">Cytoplasm</keyword>
<evidence type="ECO:0000256" key="3">
    <source>
        <dbReference type="ARBA" id="ARBA00022552"/>
    </source>
</evidence>
<dbReference type="InterPro" id="IPR036976">
    <property type="entry name" value="RimM_N_sf"/>
</dbReference>
<gene>
    <name evidence="5 8" type="primary">rimM</name>
    <name evidence="8" type="ORF">ACFQ0E_18900</name>
</gene>
<evidence type="ECO:0000256" key="2">
    <source>
        <dbReference type="ARBA" id="ARBA00022517"/>
    </source>
</evidence>
<dbReference type="InterPro" id="IPR009000">
    <property type="entry name" value="Transl_B-barrel_sf"/>
</dbReference>
<feature type="domain" description="Ribosome maturation factor RimM PRC barrel" evidence="7">
    <location>
        <begin position="103"/>
        <end position="168"/>
    </location>
</feature>
<comment type="caution">
    <text evidence="8">The sequence shown here is derived from an EMBL/GenBank/DDBJ whole genome shotgun (WGS) entry which is preliminary data.</text>
</comment>
<proteinExistence type="inferred from homology"/>
<dbReference type="NCBIfam" id="TIGR02273">
    <property type="entry name" value="16S_RimM"/>
    <property type="match status" value="1"/>
</dbReference>
<dbReference type="InterPro" id="IPR056792">
    <property type="entry name" value="PRC_RimM"/>
</dbReference>
<dbReference type="EMBL" id="JBHTIF010000007">
    <property type="protein sequence ID" value="MFD0727667.1"/>
    <property type="molecule type" value="Genomic_DNA"/>
</dbReference>
<dbReference type="Gene3D" id="2.30.30.240">
    <property type="entry name" value="PRC-barrel domain"/>
    <property type="match status" value="1"/>
</dbReference>
<keyword evidence="9" id="KW-1185">Reference proteome</keyword>
<dbReference type="InterPro" id="IPR011961">
    <property type="entry name" value="RimM"/>
</dbReference>
<keyword evidence="4 5" id="KW-0143">Chaperone</keyword>
<feature type="domain" description="RimM N-terminal" evidence="6">
    <location>
        <begin position="10"/>
        <end position="91"/>
    </location>
</feature>
<dbReference type="InterPro" id="IPR011033">
    <property type="entry name" value="PRC_barrel-like_sf"/>
</dbReference>
<dbReference type="PANTHER" id="PTHR33692:SF1">
    <property type="entry name" value="RIBOSOME MATURATION FACTOR RIMM"/>
    <property type="match status" value="1"/>
</dbReference>
<evidence type="ECO:0000256" key="4">
    <source>
        <dbReference type="ARBA" id="ARBA00023186"/>
    </source>
</evidence>
<name>A0ABW2YGK3_9GAMM</name>
<keyword evidence="2 5" id="KW-0690">Ribosome biogenesis</keyword>
<protein>
    <recommendedName>
        <fullName evidence="5">Ribosome maturation factor RimM</fullName>
    </recommendedName>
</protein>
<dbReference type="Pfam" id="PF01782">
    <property type="entry name" value="RimM"/>
    <property type="match status" value="1"/>
</dbReference>
<evidence type="ECO:0000256" key="5">
    <source>
        <dbReference type="HAMAP-Rule" id="MF_00014"/>
    </source>
</evidence>